<proteinExistence type="predicted"/>
<sequence length="109" mass="12466">MGLLGNRKEGAAVSMAWRVLDMHSLSFQVLLVQEMNGPRAVKTIVVGTVEDALQRYMRETVDGANVRVAQVQAELEGLRSTIHRLRRPAVICRTRKTWPCREQNRPRRK</sequence>
<dbReference type="Proteomes" id="UP000192582">
    <property type="component" value="Unassembled WGS sequence"/>
</dbReference>
<gene>
    <name evidence="1" type="ORF">SAMN00790413_03681</name>
</gene>
<protein>
    <submittedName>
        <fullName evidence="1">Uncharacterized protein</fullName>
    </submittedName>
</protein>
<dbReference type="STRING" id="695939.SAMN00790413_03681"/>
<dbReference type="AlphaFoldDB" id="A0A1W1UYL8"/>
<organism evidence="1 2">
    <name type="scientific">Deinococcus hopiensis KR-140</name>
    <dbReference type="NCBI Taxonomy" id="695939"/>
    <lineage>
        <taxon>Bacteria</taxon>
        <taxon>Thermotogati</taxon>
        <taxon>Deinococcota</taxon>
        <taxon>Deinococci</taxon>
        <taxon>Deinococcales</taxon>
        <taxon>Deinococcaceae</taxon>
        <taxon>Deinococcus</taxon>
    </lineage>
</organism>
<evidence type="ECO:0000313" key="2">
    <source>
        <dbReference type="Proteomes" id="UP000192582"/>
    </source>
</evidence>
<evidence type="ECO:0000313" key="1">
    <source>
        <dbReference type="EMBL" id="SMB86090.1"/>
    </source>
</evidence>
<reference evidence="1 2" key="1">
    <citation type="submission" date="2017-04" db="EMBL/GenBank/DDBJ databases">
        <authorList>
            <person name="Afonso C.L."/>
            <person name="Miller P.J."/>
            <person name="Scott M.A."/>
            <person name="Spackman E."/>
            <person name="Goraichik I."/>
            <person name="Dimitrov K.M."/>
            <person name="Suarez D.L."/>
            <person name="Swayne D.E."/>
        </authorList>
    </citation>
    <scope>NUCLEOTIDE SEQUENCE [LARGE SCALE GENOMIC DNA]</scope>
    <source>
        <strain evidence="1 2">KR-140</strain>
    </source>
</reference>
<name>A0A1W1UYL8_9DEIO</name>
<dbReference type="EMBL" id="FWWU01000008">
    <property type="protein sequence ID" value="SMB86090.1"/>
    <property type="molecule type" value="Genomic_DNA"/>
</dbReference>
<accession>A0A1W1UYL8</accession>
<keyword evidence="2" id="KW-1185">Reference proteome</keyword>